<feature type="transmembrane region" description="Helical" evidence="7">
    <location>
        <begin position="194"/>
        <end position="213"/>
    </location>
</feature>
<evidence type="ECO:0000256" key="2">
    <source>
        <dbReference type="ARBA" id="ARBA00022448"/>
    </source>
</evidence>
<accession>A0A7G9B4K8</accession>
<feature type="transmembrane region" description="Helical" evidence="7">
    <location>
        <begin position="65"/>
        <end position="91"/>
    </location>
</feature>
<sequence length="283" mass="31603">MEKALKRYFPIFVLPTLAAFIVGFIVPFGQGLYLSFCKFTTVNNASWVGWGNYEKALTDATFSHAFWFTVGFAVVATVLINVLAFLIALVLTRNIRGTNLFRTVFFMPNLIGGIVLGYIWQILLNGVLSQLAQPLLALNSTAGYWGLILLMCWQQIGYMMIIYIAGLQNVPPELMEAASIDGATPWQTLWRVKLPMVMPSVTICLFLTITNSFKLFDQNLSLTAGEPAHATEMLALNIYYTFYSRSGPMWKGIGQAKAVIFFILVVAIALIQLRATRSKEVQQ</sequence>
<dbReference type="Gene3D" id="1.10.3720.10">
    <property type="entry name" value="MetI-like"/>
    <property type="match status" value="1"/>
</dbReference>
<comment type="subcellular location">
    <subcellularLocation>
        <location evidence="1 7">Cell membrane</location>
        <topology evidence="1 7">Multi-pass membrane protein</topology>
    </subcellularLocation>
</comment>
<evidence type="ECO:0000313" key="9">
    <source>
        <dbReference type="EMBL" id="QNL44489.1"/>
    </source>
</evidence>
<name>A0A7G9B4K8_9FIRM</name>
<organism evidence="9 10">
    <name type="scientific">Oscillibacter hominis</name>
    <dbReference type="NCBI Taxonomy" id="2763056"/>
    <lineage>
        <taxon>Bacteria</taxon>
        <taxon>Bacillati</taxon>
        <taxon>Bacillota</taxon>
        <taxon>Clostridia</taxon>
        <taxon>Eubacteriales</taxon>
        <taxon>Oscillospiraceae</taxon>
        <taxon>Oscillibacter</taxon>
    </lineage>
</organism>
<evidence type="ECO:0000256" key="7">
    <source>
        <dbReference type="RuleBase" id="RU363032"/>
    </source>
</evidence>
<gene>
    <name evidence="9" type="ORF">H8790_00045</name>
</gene>
<dbReference type="PANTHER" id="PTHR43227:SF11">
    <property type="entry name" value="BLL4140 PROTEIN"/>
    <property type="match status" value="1"/>
</dbReference>
<keyword evidence="6 7" id="KW-0472">Membrane</keyword>
<keyword evidence="5 7" id="KW-1133">Transmembrane helix</keyword>
<keyword evidence="3" id="KW-1003">Cell membrane</keyword>
<feature type="transmembrane region" description="Helical" evidence="7">
    <location>
        <begin position="103"/>
        <end position="123"/>
    </location>
</feature>
<dbReference type="PROSITE" id="PS50928">
    <property type="entry name" value="ABC_TM1"/>
    <property type="match status" value="1"/>
</dbReference>
<comment type="similarity">
    <text evidence="7">Belongs to the binding-protein-dependent transport system permease family.</text>
</comment>
<evidence type="ECO:0000313" key="10">
    <source>
        <dbReference type="Proteomes" id="UP000515960"/>
    </source>
</evidence>
<dbReference type="Proteomes" id="UP000515960">
    <property type="component" value="Chromosome"/>
</dbReference>
<dbReference type="CDD" id="cd06261">
    <property type="entry name" value="TM_PBP2"/>
    <property type="match status" value="1"/>
</dbReference>
<dbReference type="InterPro" id="IPR000515">
    <property type="entry name" value="MetI-like"/>
</dbReference>
<feature type="transmembrane region" description="Helical" evidence="7">
    <location>
        <begin position="12"/>
        <end position="33"/>
    </location>
</feature>
<dbReference type="AlphaFoldDB" id="A0A7G9B4K8"/>
<dbReference type="SUPFAM" id="SSF161098">
    <property type="entry name" value="MetI-like"/>
    <property type="match status" value="1"/>
</dbReference>
<feature type="transmembrane region" description="Helical" evidence="7">
    <location>
        <begin position="253"/>
        <end position="273"/>
    </location>
</feature>
<keyword evidence="2 7" id="KW-0813">Transport</keyword>
<evidence type="ECO:0000259" key="8">
    <source>
        <dbReference type="PROSITE" id="PS50928"/>
    </source>
</evidence>
<feature type="domain" description="ABC transmembrane type-1" evidence="8">
    <location>
        <begin position="66"/>
        <end position="272"/>
    </location>
</feature>
<dbReference type="PANTHER" id="PTHR43227">
    <property type="entry name" value="BLL4140 PROTEIN"/>
    <property type="match status" value="1"/>
</dbReference>
<keyword evidence="4 7" id="KW-0812">Transmembrane</keyword>
<proteinExistence type="inferred from homology"/>
<dbReference type="GO" id="GO:0005886">
    <property type="term" value="C:plasma membrane"/>
    <property type="evidence" value="ECO:0007669"/>
    <property type="project" value="UniProtKB-SubCell"/>
</dbReference>
<evidence type="ECO:0000256" key="4">
    <source>
        <dbReference type="ARBA" id="ARBA00022692"/>
    </source>
</evidence>
<dbReference type="InterPro" id="IPR050809">
    <property type="entry name" value="UgpAE/MalFG_permease"/>
</dbReference>
<evidence type="ECO:0000256" key="5">
    <source>
        <dbReference type="ARBA" id="ARBA00022989"/>
    </source>
</evidence>
<reference evidence="9 10" key="1">
    <citation type="submission" date="2020-08" db="EMBL/GenBank/DDBJ databases">
        <authorList>
            <person name="Liu C."/>
            <person name="Sun Q."/>
        </authorList>
    </citation>
    <scope>NUCLEOTIDE SEQUENCE [LARGE SCALE GENOMIC DNA]</scope>
    <source>
        <strain evidence="9 10">NSJ-62</strain>
    </source>
</reference>
<keyword evidence="10" id="KW-1185">Reference proteome</keyword>
<evidence type="ECO:0000256" key="6">
    <source>
        <dbReference type="ARBA" id="ARBA00023136"/>
    </source>
</evidence>
<dbReference type="GO" id="GO:0055085">
    <property type="term" value="P:transmembrane transport"/>
    <property type="evidence" value="ECO:0007669"/>
    <property type="project" value="InterPro"/>
</dbReference>
<evidence type="ECO:0000256" key="1">
    <source>
        <dbReference type="ARBA" id="ARBA00004651"/>
    </source>
</evidence>
<protein>
    <submittedName>
        <fullName evidence="9">Sugar ABC transporter permease</fullName>
    </submittedName>
</protein>
<feature type="transmembrane region" description="Helical" evidence="7">
    <location>
        <begin position="143"/>
        <end position="165"/>
    </location>
</feature>
<dbReference type="EMBL" id="CP060490">
    <property type="protein sequence ID" value="QNL44489.1"/>
    <property type="molecule type" value="Genomic_DNA"/>
</dbReference>
<dbReference type="KEGG" id="ohi:H8790_00045"/>
<dbReference type="RefSeq" id="WP_187333090.1">
    <property type="nucleotide sequence ID" value="NZ_CP060490.1"/>
</dbReference>
<dbReference type="InterPro" id="IPR035906">
    <property type="entry name" value="MetI-like_sf"/>
</dbReference>
<evidence type="ECO:0000256" key="3">
    <source>
        <dbReference type="ARBA" id="ARBA00022475"/>
    </source>
</evidence>
<dbReference type="Pfam" id="PF00528">
    <property type="entry name" value="BPD_transp_1"/>
    <property type="match status" value="1"/>
</dbReference>